<dbReference type="EMBL" id="MDEC01000006">
    <property type="protein sequence ID" value="PPU65193.1"/>
    <property type="molecule type" value="Genomic_DNA"/>
</dbReference>
<feature type="coiled-coil region" evidence="2">
    <location>
        <begin position="40"/>
        <end position="67"/>
    </location>
</feature>
<evidence type="ECO:0000256" key="2">
    <source>
        <dbReference type="SAM" id="Coils"/>
    </source>
</evidence>
<dbReference type="OrthoDB" id="114754at2"/>
<dbReference type="SUPFAM" id="SSF46565">
    <property type="entry name" value="Chaperone J-domain"/>
    <property type="match status" value="1"/>
</dbReference>
<dbReference type="Proteomes" id="UP000237872">
    <property type="component" value="Unassembled WGS sequence"/>
</dbReference>
<dbReference type="Gene3D" id="1.10.287.110">
    <property type="entry name" value="DnaJ domain"/>
    <property type="match status" value="1"/>
</dbReference>
<dbReference type="InterPro" id="IPR001623">
    <property type="entry name" value="DnaJ_domain"/>
</dbReference>
<evidence type="ECO:0000256" key="1">
    <source>
        <dbReference type="ARBA" id="ARBA00023186"/>
    </source>
</evidence>
<keyword evidence="1" id="KW-0143">Chaperone</keyword>
<feature type="region of interest" description="Disordered" evidence="3">
    <location>
        <begin position="186"/>
        <end position="223"/>
    </location>
</feature>
<organism evidence="4 5">
    <name type="scientific">Xanthomonas codiaei</name>
    <dbReference type="NCBI Taxonomy" id="56463"/>
    <lineage>
        <taxon>Bacteria</taxon>
        <taxon>Pseudomonadati</taxon>
        <taxon>Pseudomonadota</taxon>
        <taxon>Gammaproteobacteria</taxon>
        <taxon>Lysobacterales</taxon>
        <taxon>Lysobacteraceae</taxon>
        <taxon>Xanthomonas</taxon>
    </lineage>
</organism>
<feature type="compositionally biased region" description="Low complexity" evidence="3">
    <location>
        <begin position="1"/>
        <end position="17"/>
    </location>
</feature>
<keyword evidence="2" id="KW-0175">Coiled coil</keyword>
<gene>
    <name evidence="4" type="ORF">XcodCFBP4690_06340</name>
</gene>
<protein>
    <submittedName>
        <fullName evidence="4">Molecular chaperone DnaJ</fullName>
    </submittedName>
</protein>
<feature type="region of interest" description="Disordered" evidence="3">
    <location>
        <begin position="1"/>
        <end position="34"/>
    </location>
</feature>
<evidence type="ECO:0000313" key="4">
    <source>
        <dbReference type="EMBL" id="PPU65193.1"/>
    </source>
</evidence>
<comment type="caution">
    <text evidence="4">The sequence shown here is derived from an EMBL/GenBank/DDBJ whole genome shotgun (WGS) entry which is preliminary data.</text>
</comment>
<dbReference type="AlphaFoldDB" id="A0A2S7CUE6"/>
<sequence>MPKTTAASPSNAPASTALQQLSRQSGDVGGREMSPARKRFDRLLRDLQRHRTELHDWREAVEQWRARYQAEVLPLFEQQRVLEIEQIHLLDRIDATVKLSRIDRDFVSDEICDLAAPLIEAGHVELKPVYERHNEVGFDEELDESDAVMKQVIGQLYGLDPEELASVDSPDELFERINARLDQAQADADAAGEHAKQPGAGERRRRPEKKTAKAKAQAEPPPLRELYRKLASNLHPDRASDPGDHATRTELMQRLNAAYKGNDLLGLLELQAEIGLLDAQGVDAINPTRLKEYNRELDRQCKELKYQLTQHAMDFCYAYDLDLPTQPKPEGLDKLLTKFKRQVANEVIYRQQQLREIRELKDTKAIKRWIKLQRDSVGFY</sequence>
<reference evidence="4 5" key="1">
    <citation type="submission" date="2016-08" db="EMBL/GenBank/DDBJ databases">
        <authorList>
            <person name="Seilhamer J.J."/>
        </authorList>
    </citation>
    <scope>NUCLEOTIDE SEQUENCE [LARGE SCALE GENOMIC DNA]</scope>
    <source>
        <strain evidence="4 5">CFBP4690</strain>
    </source>
</reference>
<accession>A0A2S7CUE6</accession>
<evidence type="ECO:0000313" key="5">
    <source>
        <dbReference type="Proteomes" id="UP000237872"/>
    </source>
</evidence>
<dbReference type="InterPro" id="IPR036869">
    <property type="entry name" value="J_dom_sf"/>
</dbReference>
<name>A0A2S7CUE6_9XANT</name>
<evidence type="ECO:0000256" key="3">
    <source>
        <dbReference type="SAM" id="MobiDB-lite"/>
    </source>
</evidence>
<dbReference type="CDD" id="cd06257">
    <property type="entry name" value="DnaJ"/>
    <property type="match status" value="1"/>
</dbReference>
<proteinExistence type="predicted"/>